<feature type="compositionally biased region" description="Gly residues" evidence="1">
    <location>
        <begin position="244"/>
        <end position="263"/>
    </location>
</feature>
<evidence type="ECO:0000313" key="3">
    <source>
        <dbReference type="Proteomes" id="UP001501447"/>
    </source>
</evidence>
<feature type="region of interest" description="Disordered" evidence="1">
    <location>
        <begin position="198"/>
        <end position="280"/>
    </location>
</feature>
<name>A0ABN3QFG0_9ACTN</name>
<feature type="compositionally biased region" description="Basic and acidic residues" evidence="1">
    <location>
        <begin position="202"/>
        <end position="211"/>
    </location>
</feature>
<comment type="caution">
    <text evidence="2">The sequence shown here is derived from an EMBL/GenBank/DDBJ whole genome shotgun (WGS) entry which is preliminary data.</text>
</comment>
<dbReference type="EMBL" id="BAAARJ010000014">
    <property type="protein sequence ID" value="GAA2625042.1"/>
    <property type="molecule type" value="Genomic_DNA"/>
</dbReference>
<keyword evidence="3" id="KW-1185">Reference proteome</keyword>
<reference evidence="2 3" key="1">
    <citation type="journal article" date="2019" name="Int. J. Syst. Evol. Microbiol.">
        <title>The Global Catalogue of Microorganisms (GCM) 10K type strain sequencing project: providing services to taxonomists for standard genome sequencing and annotation.</title>
        <authorList>
            <consortium name="The Broad Institute Genomics Platform"/>
            <consortium name="The Broad Institute Genome Sequencing Center for Infectious Disease"/>
            <person name="Wu L."/>
            <person name="Ma J."/>
        </authorList>
    </citation>
    <scope>NUCLEOTIDE SEQUENCE [LARGE SCALE GENOMIC DNA]</scope>
    <source>
        <strain evidence="2 3">JCM 16373</strain>
    </source>
</reference>
<proteinExistence type="predicted"/>
<evidence type="ECO:0000313" key="2">
    <source>
        <dbReference type="EMBL" id="GAA2625042.1"/>
    </source>
</evidence>
<dbReference type="RefSeq" id="WP_344568094.1">
    <property type="nucleotide sequence ID" value="NZ_BAAARJ010000014.1"/>
</dbReference>
<evidence type="ECO:0008006" key="4">
    <source>
        <dbReference type="Google" id="ProtNLM"/>
    </source>
</evidence>
<accession>A0ABN3QFG0</accession>
<sequence>MSEPVSRTLLLLDIERYSNRDDVEQVYLRRTLYDIADRALDAAGVDEPMRRRADRGDGLIELIDANASLRSLLRVFLHEVPASLRAVNRMASSSAQIRLRAVLATGYVTVDAADGWVGSDLNHAARLLDCEELRAALRERDNDLALCVSDPVHSGIVRHSHPGIPVEDFHRIAPASKNGTLSAWLYGPAALPDRALGAAHSPETEARHRPESPSPTAEPAPERTPVAPPAAPAPAGGITFNGGASVGGSVVGGNQYGVAGGTVHGDVHPAASLPDSGAGR</sequence>
<evidence type="ECO:0000256" key="1">
    <source>
        <dbReference type="SAM" id="MobiDB-lite"/>
    </source>
</evidence>
<dbReference type="Proteomes" id="UP001501447">
    <property type="component" value="Unassembled WGS sequence"/>
</dbReference>
<organism evidence="2 3">
    <name type="scientific">Streptomyces axinellae</name>
    <dbReference type="NCBI Taxonomy" id="552788"/>
    <lineage>
        <taxon>Bacteria</taxon>
        <taxon>Bacillati</taxon>
        <taxon>Actinomycetota</taxon>
        <taxon>Actinomycetes</taxon>
        <taxon>Kitasatosporales</taxon>
        <taxon>Streptomycetaceae</taxon>
        <taxon>Streptomyces</taxon>
    </lineage>
</organism>
<protein>
    <recommendedName>
        <fullName evidence="4">Guanylate cyclase domain-containing protein</fullName>
    </recommendedName>
</protein>
<gene>
    <name evidence="2" type="ORF">GCM10009863_44550</name>
</gene>